<sequence>MRSAKALRGVLSKSRETAGLGPRSGSTSRLGSPRPLHSTPPGPAALALPQDEVGRRRGGGVGGGGGTTARKPRAVRDLPGPGFASNLVEFFWKDGFSRIHEIQLQQAHRFGAMWGTSFGPQFVVSLASPGLVAHVLRSEGPAPQRANMASWREYRALRGRANGLISTEGEEWLRMRAVLRQPLMRARSVWRHSEQINAIVEDVVSRVRCDRDERDGTVRNVNGLLFKFAMEGMASVLFERRLGCLAPEVPADTRDYIAALQLMFSMFKTTMYAGAIPHWLRPVLPGPWEDFCRSWDGLFRFSEIHVDARARELEEERATGGAARGQAGFLTEQLTSGALSRQELYANVTEMLLAGVDTTSFTMSWCLDLLARHPLTQEAVLREVRERGPSGGWAPSAEHVAEMPLLRGVLKETLRLYPVLPGNGRVTQTDMVLGGHHIPKGTQLAMCHYSTSHDPATFPQPESFRPERWLRDGASRGGPAGPHGDGSGEGEEEEGEEEEEAAHRCPESAHESWHSQGFASIPFGYGVRSCIGRRVAELEIHLALARLLLEFRLEVLPGAPRVPAKTHGLLGPGGSIDLRFVDRRS</sequence>
<dbReference type="PROSITE" id="PS00086">
    <property type="entry name" value="CYTOCHROME_P450"/>
    <property type="match status" value="1"/>
</dbReference>
<name>A0AAJ7TQW3_PETMA</name>
<dbReference type="GO" id="GO:0005743">
    <property type="term" value="C:mitochondrial inner membrane"/>
    <property type="evidence" value="ECO:0007669"/>
    <property type="project" value="TreeGrafter"/>
</dbReference>
<dbReference type="GO" id="GO:0016705">
    <property type="term" value="F:oxidoreductase activity, acting on paired donors, with incorporation or reduction of molecular oxygen"/>
    <property type="evidence" value="ECO:0007669"/>
    <property type="project" value="InterPro"/>
</dbReference>
<feature type="region of interest" description="Disordered" evidence="10">
    <location>
        <begin position="469"/>
        <end position="511"/>
    </location>
</feature>
<dbReference type="CTD" id="339761"/>
<feature type="compositionally biased region" description="Gly residues" evidence="10">
    <location>
        <begin position="475"/>
        <end position="487"/>
    </location>
</feature>
<dbReference type="PANTHER" id="PTHR24279">
    <property type="entry name" value="CYTOCHROME P450"/>
    <property type="match status" value="1"/>
</dbReference>
<dbReference type="PANTHER" id="PTHR24279:SF122">
    <property type="entry name" value="CYTOCHROME P450 FAMILY 27 SUBFAMILY C MEMBER 1"/>
    <property type="match status" value="1"/>
</dbReference>
<keyword evidence="7 9" id="KW-0503">Monooxygenase</keyword>
<evidence type="ECO:0000256" key="7">
    <source>
        <dbReference type="ARBA" id="ARBA00023033"/>
    </source>
</evidence>
<dbReference type="InterPro" id="IPR001128">
    <property type="entry name" value="Cyt_P450"/>
</dbReference>
<dbReference type="GO" id="GO:0006700">
    <property type="term" value="P:C21-steroid hormone biosynthetic process"/>
    <property type="evidence" value="ECO:0007669"/>
    <property type="project" value="TreeGrafter"/>
</dbReference>
<comment type="similarity">
    <text evidence="2 9">Belongs to the cytochrome P450 family.</text>
</comment>
<keyword evidence="3 8" id="KW-0349">Heme</keyword>
<organism evidence="11 12">
    <name type="scientific">Petromyzon marinus</name>
    <name type="common">Sea lamprey</name>
    <dbReference type="NCBI Taxonomy" id="7757"/>
    <lineage>
        <taxon>Eukaryota</taxon>
        <taxon>Metazoa</taxon>
        <taxon>Chordata</taxon>
        <taxon>Craniata</taxon>
        <taxon>Vertebrata</taxon>
        <taxon>Cyclostomata</taxon>
        <taxon>Hyperoartia</taxon>
        <taxon>Petromyzontiformes</taxon>
        <taxon>Petromyzontidae</taxon>
        <taxon>Petromyzon</taxon>
    </lineage>
</organism>
<evidence type="ECO:0000256" key="8">
    <source>
        <dbReference type="PIRSR" id="PIRSR602401-1"/>
    </source>
</evidence>
<dbReference type="SUPFAM" id="SSF48264">
    <property type="entry name" value="Cytochrome P450"/>
    <property type="match status" value="1"/>
</dbReference>
<evidence type="ECO:0000256" key="4">
    <source>
        <dbReference type="ARBA" id="ARBA00022723"/>
    </source>
</evidence>
<dbReference type="RefSeq" id="XP_032821326.1">
    <property type="nucleotide sequence ID" value="XM_032965435.1"/>
</dbReference>
<dbReference type="Gene3D" id="1.10.630.10">
    <property type="entry name" value="Cytochrome P450"/>
    <property type="match status" value="1"/>
</dbReference>
<keyword evidence="6 8" id="KW-0408">Iron</keyword>
<dbReference type="GO" id="GO:0006704">
    <property type="term" value="P:glucocorticoid biosynthetic process"/>
    <property type="evidence" value="ECO:0007669"/>
    <property type="project" value="TreeGrafter"/>
</dbReference>
<dbReference type="GO" id="GO:0005506">
    <property type="term" value="F:iron ion binding"/>
    <property type="evidence" value="ECO:0007669"/>
    <property type="project" value="InterPro"/>
</dbReference>
<keyword evidence="11" id="KW-1185">Reference proteome</keyword>
<feature type="compositionally biased region" description="Basic and acidic residues" evidence="10">
    <location>
        <begin position="501"/>
        <end position="511"/>
    </location>
</feature>
<dbReference type="Pfam" id="PF00067">
    <property type="entry name" value="p450"/>
    <property type="match status" value="1"/>
</dbReference>
<dbReference type="GO" id="GO:0004497">
    <property type="term" value="F:monooxygenase activity"/>
    <property type="evidence" value="ECO:0007669"/>
    <property type="project" value="UniProtKB-KW"/>
</dbReference>
<dbReference type="PRINTS" id="PR00463">
    <property type="entry name" value="EP450I"/>
</dbReference>
<dbReference type="GO" id="GO:0034650">
    <property type="term" value="P:cortisol metabolic process"/>
    <property type="evidence" value="ECO:0007669"/>
    <property type="project" value="TreeGrafter"/>
</dbReference>
<evidence type="ECO:0000313" key="12">
    <source>
        <dbReference type="RefSeq" id="XP_032821326.1"/>
    </source>
</evidence>
<keyword evidence="4 8" id="KW-0479">Metal-binding</keyword>
<comment type="cofactor">
    <cofactor evidence="1 8">
        <name>heme</name>
        <dbReference type="ChEBI" id="CHEBI:30413"/>
    </cofactor>
</comment>
<dbReference type="InterPro" id="IPR050479">
    <property type="entry name" value="CYP11_CYP27_families"/>
</dbReference>
<proteinExistence type="inferred from homology"/>
<evidence type="ECO:0000256" key="6">
    <source>
        <dbReference type="ARBA" id="ARBA00023004"/>
    </source>
</evidence>
<accession>A0AAJ7TQW3</accession>
<gene>
    <name evidence="12" type="primary">LOC116948607</name>
</gene>
<dbReference type="AlphaFoldDB" id="A0AAJ7TQW3"/>
<evidence type="ECO:0000256" key="3">
    <source>
        <dbReference type="ARBA" id="ARBA00022617"/>
    </source>
</evidence>
<dbReference type="GO" id="GO:0020037">
    <property type="term" value="F:heme binding"/>
    <property type="evidence" value="ECO:0007669"/>
    <property type="project" value="InterPro"/>
</dbReference>
<dbReference type="InterPro" id="IPR002401">
    <property type="entry name" value="Cyt_P450_E_grp-I"/>
</dbReference>
<dbReference type="KEGG" id="pmrn:116948607"/>
<evidence type="ECO:0000256" key="10">
    <source>
        <dbReference type="SAM" id="MobiDB-lite"/>
    </source>
</evidence>
<evidence type="ECO:0000256" key="1">
    <source>
        <dbReference type="ARBA" id="ARBA00001971"/>
    </source>
</evidence>
<feature type="compositionally biased region" description="Acidic residues" evidence="10">
    <location>
        <begin position="488"/>
        <end position="500"/>
    </location>
</feature>
<dbReference type="GO" id="GO:0008203">
    <property type="term" value="P:cholesterol metabolic process"/>
    <property type="evidence" value="ECO:0007669"/>
    <property type="project" value="TreeGrafter"/>
</dbReference>
<reference evidence="12" key="1">
    <citation type="submission" date="2025-08" db="UniProtKB">
        <authorList>
            <consortium name="RefSeq"/>
        </authorList>
    </citation>
    <scope>IDENTIFICATION</scope>
    <source>
        <tissue evidence="12">Sperm</tissue>
    </source>
</reference>
<protein>
    <submittedName>
        <fullName evidence="12">Cytochrome P450 27C1</fullName>
    </submittedName>
</protein>
<dbReference type="GO" id="GO:0071375">
    <property type="term" value="P:cellular response to peptide hormone stimulus"/>
    <property type="evidence" value="ECO:0007669"/>
    <property type="project" value="TreeGrafter"/>
</dbReference>
<evidence type="ECO:0000256" key="9">
    <source>
        <dbReference type="RuleBase" id="RU000461"/>
    </source>
</evidence>
<dbReference type="PRINTS" id="PR00385">
    <property type="entry name" value="P450"/>
</dbReference>
<dbReference type="InterPro" id="IPR036396">
    <property type="entry name" value="Cyt_P450_sf"/>
</dbReference>
<feature type="region of interest" description="Disordered" evidence="10">
    <location>
        <begin position="1"/>
        <end position="77"/>
    </location>
</feature>
<evidence type="ECO:0000256" key="5">
    <source>
        <dbReference type="ARBA" id="ARBA00023002"/>
    </source>
</evidence>
<keyword evidence="5 9" id="KW-0560">Oxidoreductase</keyword>
<dbReference type="Proteomes" id="UP001318040">
    <property type="component" value="Chromosome 34"/>
</dbReference>
<evidence type="ECO:0000313" key="11">
    <source>
        <dbReference type="Proteomes" id="UP001318040"/>
    </source>
</evidence>
<evidence type="ECO:0000256" key="2">
    <source>
        <dbReference type="ARBA" id="ARBA00010617"/>
    </source>
</evidence>
<dbReference type="InterPro" id="IPR017972">
    <property type="entry name" value="Cyt_P450_CS"/>
</dbReference>
<feature type="binding site" description="axial binding residue" evidence="8">
    <location>
        <position position="530"/>
    </location>
    <ligand>
        <name>heme</name>
        <dbReference type="ChEBI" id="CHEBI:30413"/>
    </ligand>
    <ligandPart>
        <name>Fe</name>
        <dbReference type="ChEBI" id="CHEBI:18248"/>
    </ligandPart>
</feature>